<dbReference type="SMART" id="SM00530">
    <property type="entry name" value="HTH_XRE"/>
    <property type="match status" value="1"/>
</dbReference>
<sequence length="202" mass="22083">MEREILGVDARLAARLRGLRAERGLTLDALAERAGVSRSMISLIERGESSPTASILHRLATGLGTSLALLFAEEERPEASPLARRADQTVWRDPETGYVRRGLSPPGFPSPIELVEVILPPGARVAYDGVPRSVGISQQIWVLEGKVELALGEDTRCLEVGDCLAMRVDRPIVFCNRTDHSTRYVLALTTERARAGDGETKR</sequence>
<dbReference type="PANTHER" id="PTHR46797">
    <property type="entry name" value="HTH-TYPE TRANSCRIPTIONAL REGULATOR"/>
    <property type="match status" value="1"/>
</dbReference>
<dbReference type="InterPro" id="IPR014710">
    <property type="entry name" value="RmlC-like_jellyroll"/>
</dbReference>
<dbReference type="GO" id="GO:0003677">
    <property type="term" value="F:DNA binding"/>
    <property type="evidence" value="ECO:0007669"/>
    <property type="project" value="UniProtKB-KW"/>
</dbReference>
<dbReference type="SUPFAM" id="SSF47413">
    <property type="entry name" value="lambda repressor-like DNA-binding domains"/>
    <property type="match status" value="1"/>
</dbReference>
<dbReference type="EMBL" id="CADCVK010000189">
    <property type="protein sequence ID" value="CAA9476157.1"/>
    <property type="molecule type" value="Genomic_DNA"/>
</dbReference>
<evidence type="ECO:0000256" key="1">
    <source>
        <dbReference type="ARBA" id="ARBA00023125"/>
    </source>
</evidence>
<dbReference type="InterPro" id="IPR010982">
    <property type="entry name" value="Lambda_DNA-bd_dom_sf"/>
</dbReference>
<dbReference type="InterPro" id="IPR050807">
    <property type="entry name" value="TransReg_Diox_bact_type"/>
</dbReference>
<keyword evidence="1" id="KW-0238">DNA-binding</keyword>
<evidence type="ECO:0000313" key="3">
    <source>
        <dbReference type="EMBL" id="CAA9476157.1"/>
    </source>
</evidence>
<dbReference type="Pfam" id="PF13560">
    <property type="entry name" value="HTH_31"/>
    <property type="match status" value="1"/>
</dbReference>
<evidence type="ECO:0000259" key="2">
    <source>
        <dbReference type="PROSITE" id="PS50943"/>
    </source>
</evidence>
<gene>
    <name evidence="3" type="ORF">AVDCRST_MAG12-1177</name>
</gene>
<feature type="domain" description="HTH cro/C1-type" evidence="2">
    <location>
        <begin position="16"/>
        <end position="70"/>
    </location>
</feature>
<dbReference type="GO" id="GO:0003700">
    <property type="term" value="F:DNA-binding transcription factor activity"/>
    <property type="evidence" value="ECO:0007669"/>
    <property type="project" value="TreeGrafter"/>
</dbReference>
<dbReference type="InterPro" id="IPR001387">
    <property type="entry name" value="Cro/C1-type_HTH"/>
</dbReference>
<dbReference type="Gene3D" id="1.10.260.40">
    <property type="entry name" value="lambda repressor-like DNA-binding domains"/>
    <property type="match status" value="1"/>
</dbReference>
<dbReference type="Gene3D" id="2.60.120.10">
    <property type="entry name" value="Jelly Rolls"/>
    <property type="match status" value="1"/>
</dbReference>
<dbReference type="InterPro" id="IPR011051">
    <property type="entry name" value="RmlC_Cupin_sf"/>
</dbReference>
<dbReference type="PANTHER" id="PTHR46797:SF10">
    <property type="entry name" value="BLR1115 PROTEIN"/>
    <property type="match status" value="1"/>
</dbReference>
<name>A0A6J4RPN3_9ACTN</name>
<organism evidence="3">
    <name type="scientific">uncultured Rubrobacteraceae bacterium</name>
    <dbReference type="NCBI Taxonomy" id="349277"/>
    <lineage>
        <taxon>Bacteria</taxon>
        <taxon>Bacillati</taxon>
        <taxon>Actinomycetota</taxon>
        <taxon>Rubrobacteria</taxon>
        <taxon>Rubrobacterales</taxon>
        <taxon>Rubrobacteraceae</taxon>
        <taxon>environmental samples</taxon>
    </lineage>
</organism>
<dbReference type="AlphaFoldDB" id="A0A6J4RPN3"/>
<dbReference type="GO" id="GO:0005829">
    <property type="term" value="C:cytosol"/>
    <property type="evidence" value="ECO:0007669"/>
    <property type="project" value="TreeGrafter"/>
</dbReference>
<accession>A0A6J4RPN3</accession>
<dbReference type="CDD" id="cd00093">
    <property type="entry name" value="HTH_XRE"/>
    <property type="match status" value="1"/>
</dbReference>
<dbReference type="PROSITE" id="PS50943">
    <property type="entry name" value="HTH_CROC1"/>
    <property type="match status" value="1"/>
</dbReference>
<proteinExistence type="predicted"/>
<protein>
    <submittedName>
        <fullName evidence="3">Transcriptional regulator, Xre-family with cupin domain</fullName>
    </submittedName>
</protein>
<reference evidence="3" key="1">
    <citation type="submission" date="2020-02" db="EMBL/GenBank/DDBJ databases">
        <authorList>
            <person name="Meier V. D."/>
        </authorList>
    </citation>
    <scope>NUCLEOTIDE SEQUENCE</scope>
    <source>
        <strain evidence="3">AVDCRST_MAG12</strain>
    </source>
</reference>
<dbReference type="CDD" id="cd02209">
    <property type="entry name" value="cupin_XRE_C"/>
    <property type="match status" value="1"/>
</dbReference>
<dbReference type="SUPFAM" id="SSF51182">
    <property type="entry name" value="RmlC-like cupins"/>
    <property type="match status" value="1"/>
</dbReference>